<reference evidence="1" key="1">
    <citation type="journal article" date="2019" name="bioRxiv">
        <title>The Genome of the Zebra Mussel, Dreissena polymorpha: A Resource for Invasive Species Research.</title>
        <authorList>
            <person name="McCartney M.A."/>
            <person name="Auch B."/>
            <person name="Kono T."/>
            <person name="Mallez S."/>
            <person name="Zhang Y."/>
            <person name="Obille A."/>
            <person name="Becker A."/>
            <person name="Abrahante J.E."/>
            <person name="Garbe J."/>
            <person name="Badalamenti J.P."/>
            <person name="Herman A."/>
            <person name="Mangelson H."/>
            <person name="Liachko I."/>
            <person name="Sullivan S."/>
            <person name="Sone E.D."/>
            <person name="Koren S."/>
            <person name="Silverstein K.A.T."/>
            <person name="Beckman K.B."/>
            <person name="Gohl D.M."/>
        </authorList>
    </citation>
    <scope>NUCLEOTIDE SEQUENCE</scope>
    <source>
        <strain evidence="1">Duluth1</strain>
        <tissue evidence="1">Whole animal</tissue>
    </source>
</reference>
<dbReference type="EMBL" id="JAIWYP010000009">
    <property type="protein sequence ID" value="KAH3778585.1"/>
    <property type="molecule type" value="Genomic_DNA"/>
</dbReference>
<reference evidence="1" key="2">
    <citation type="submission" date="2020-11" db="EMBL/GenBank/DDBJ databases">
        <authorList>
            <person name="McCartney M.A."/>
            <person name="Auch B."/>
            <person name="Kono T."/>
            <person name="Mallez S."/>
            <person name="Becker A."/>
            <person name="Gohl D.M."/>
            <person name="Silverstein K.A.T."/>
            <person name="Koren S."/>
            <person name="Bechman K.B."/>
            <person name="Herman A."/>
            <person name="Abrahante J.E."/>
            <person name="Garbe J."/>
        </authorList>
    </citation>
    <scope>NUCLEOTIDE SEQUENCE</scope>
    <source>
        <strain evidence="1">Duluth1</strain>
        <tissue evidence="1">Whole animal</tissue>
    </source>
</reference>
<sequence>MARTTARRVSVEDLTTPNTFPGDPGMLLHHMIVTFHTCWEPDIPTNEAVYFQNLKDDQKQDQWAISCRHRTSFYMGCDQ</sequence>
<organism evidence="1 2">
    <name type="scientific">Dreissena polymorpha</name>
    <name type="common">Zebra mussel</name>
    <name type="synonym">Mytilus polymorpha</name>
    <dbReference type="NCBI Taxonomy" id="45954"/>
    <lineage>
        <taxon>Eukaryota</taxon>
        <taxon>Metazoa</taxon>
        <taxon>Spiralia</taxon>
        <taxon>Lophotrochozoa</taxon>
        <taxon>Mollusca</taxon>
        <taxon>Bivalvia</taxon>
        <taxon>Autobranchia</taxon>
        <taxon>Heteroconchia</taxon>
        <taxon>Euheterodonta</taxon>
        <taxon>Imparidentia</taxon>
        <taxon>Neoheterodontei</taxon>
        <taxon>Myida</taxon>
        <taxon>Dreissenoidea</taxon>
        <taxon>Dreissenidae</taxon>
        <taxon>Dreissena</taxon>
    </lineage>
</organism>
<comment type="caution">
    <text evidence="1">The sequence shown here is derived from an EMBL/GenBank/DDBJ whole genome shotgun (WGS) entry which is preliminary data.</text>
</comment>
<gene>
    <name evidence="1" type="ORF">DPMN_180054</name>
</gene>
<name>A0A9D4EFK1_DREPO</name>
<keyword evidence="2" id="KW-1185">Reference proteome</keyword>
<accession>A0A9D4EFK1</accession>
<evidence type="ECO:0000313" key="2">
    <source>
        <dbReference type="Proteomes" id="UP000828390"/>
    </source>
</evidence>
<dbReference type="AlphaFoldDB" id="A0A9D4EFK1"/>
<evidence type="ECO:0000313" key="1">
    <source>
        <dbReference type="EMBL" id="KAH3778585.1"/>
    </source>
</evidence>
<dbReference type="Proteomes" id="UP000828390">
    <property type="component" value="Unassembled WGS sequence"/>
</dbReference>
<protein>
    <submittedName>
        <fullName evidence="1">Uncharacterized protein</fullName>
    </submittedName>
</protein>
<proteinExistence type="predicted"/>